<reference evidence="3" key="2">
    <citation type="journal article" date="2021" name="PeerJ">
        <title>Extensive microbial diversity within the chicken gut microbiome revealed by metagenomics and culture.</title>
        <authorList>
            <person name="Gilroy R."/>
            <person name="Ravi A."/>
            <person name="Getino M."/>
            <person name="Pursley I."/>
            <person name="Horton D.L."/>
            <person name="Alikhan N.F."/>
            <person name="Baker D."/>
            <person name="Gharbi K."/>
            <person name="Hall N."/>
            <person name="Watson M."/>
            <person name="Adriaenssens E.M."/>
            <person name="Foster-Nyarko E."/>
            <person name="Jarju S."/>
            <person name="Secka A."/>
            <person name="Antonio M."/>
            <person name="Oren A."/>
            <person name="Chaudhuri R.R."/>
            <person name="La Ragione R."/>
            <person name="Hildebrand F."/>
            <person name="Pallen M.J."/>
        </authorList>
    </citation>
    <scope>NUCLEOTIDE SEQUENCE</scope>
    <source>
        <strain evidence="3">23406</strain>
    </source>
</reference>
<dbReference type="Gene3D" id="1.10.260.40">
    <property type="entry name" value="lambda repressor-like DNA-binding domains"/>
    <property type="match status" value="1"/>
</dbReference>
<dbReference type="InterPro" id="IPR010982">
    <property type="entry name" value="Lambda_DNA-bd_dom_sf"/>
</dbReference>
<dbReference type="SUPFAM" id="SSF47413">
    <property type="entry name" value="lambda repressor-like DNA-binding domains"/>
    <property type="match status" value="1"/>
</dbReference>
<dbReference type="Pfam" id="PF01381">
    <property type="entry name" value="HTH_3"/>
    <property type="match status" value="1"/>
</dbReference>
<dbReference type="PANTHER" id="PTHR46558:SF4">
    <property type="entry name" value="DNA-BIDING PHAGE PROTEIN"/>
    <property type="match status" value="1"/>
</dbReference>
<evidence type="ECO:0000313" key="3">
    <source>
        <dbReference type="EMBL" id="HIV00597.1"/>
    </source>
</evidence>
<dbReference type="EMBL" id="DVOH01000042">
    <property type="protein sequence ID" value="HIV00597.1"/>
    <property type="molecule type" value="Genomic_DNA"/>
</dbReference>
<feature type="domain" description="HTH cro/C1-type" evidence="2">
    <location>
        <begin position="6"/>
        <end position="60"/>
    </location>
</feature>
<dbReference type="GO" id="GO:0003677">
    <property type="term" value="F:DNA binding"/>
    <property type="evidence" value="ECO:0007669"/>
    <property type="project" value="UniProtKB-KW"/>
</dbReference>
<keyword evidence="1" id="KW-0238">DNA-binding</keyword>
<organism evidence="3 4">
    <name type="scientific">Candidatus Stercoripulliclostridium merdipullorum</name>
    <dbReference type="NCBI Taxonomy" id="2840952"/>
    <lineage>
        <taxon>Bacteria</taxon>
        <taxon>Bacillati</taxon>
        <taxon>Bacillota</taxon>
        <taxon>Clostridia</taxon>
        <taxon>Eubacteriales</taxon>
        <taxon>Candidatus Stercoripulliclostridium</taxon>
    </lineage>
</organism>
<evidence type="ECO:0000313" key="4">
    <source>
        <dbReference type="Proteomes" id="UP000886891"/>
    </source>
</evidence>
<evidence type="ECO:0000256" key="1">
    <source>
        <dbReference type="ARBA" id="ARBA00023125"/>
    </source>
</evidence>
<dbReference type="InterPro" id="IPR001387">
    <property type="entry name" value="Cro/C1-type_HTH"/>
</dbReference>
<dbReference type="CDD" id="cd00093">
    <property type="entry name" value="HTH_XRE"/>
    <property type="match status" value="1"/>
</dbReference>
<dbReference type="AlphaFoldDB" id="A0A9D1SY68"/>
<dbReference type="Proteomes" id="UP000886891">
    <property type="component" value="Unassembled WGS sequence"/>
</dbReference>
<dbReference type="PANTHER" id="PTHR46558">
    <property type="entry name" value="TRACRIPTIONAL REGULATORY PROTEIN-RELATED-RELATED"/>
    <property type="match status" value="1"/>
</dbReference>
<dbReference type="PROSITE" id="PS50943">
    <property type="entry name" value="HTH_CROC1"/>
    <property type="match status" value="1"/>
</dbReference>
<name>A0A9D1SY68_9FIRM</name>
<accession>A0A9D1SY68</accession>
<evidence type="ECO:0000259" key="2">
    <source>
        <dbReference type="PROSITE" id="PS50943"/>
    </source>
</evidence>
<gene>
    <name evidence="3" type="ORF">IAB14_05765</name>
</gene>
<comment type="caution">
    <text evidence="3">The sequence shown here is derived from an EMBL/GenBank/DDBJ whole genome shotgun (WGS) entry which is preliminary data.</text>
</comment>
<reference evidence="3" key="1">
    <citation type="submission" date="2020-10" db="EMBL/GenBank/DDBJ databases">
        <authorList>
            <person name="Gilroy R."/>
        </authorList>
    </citation>
    <scope>NUCLEOTIDE SEQUENCE</scope>
    <source>
        <strain evidence="3">23406</strain>
    </source>
</reference>
<proteinExistence type="predicted"/>
<protein>
    <submittedName>
        <fullName evidence="3">Helix-turn-helix transcriptional regulator</fullName>
    </submittedName>
</protein>
<sequence>MIGKKLKQLRTERRWSQSDLARLVNVTQQAVALWECDKRDPDLPTLISLARIFGVTTDELLDFDPADGDRSAF</sequence>
<dbReference type="SMART" id="SM00530">
    <property type="entry name" value="HTH_XRE"/>
    <property type="match status" value="1"/>
</dbReference>